<reference evidence="1 2" key="1">
    <citation type="journal article" date="2021" name="Hortic Res">
        <title>High-quality reference genome and annotation aids understanding of berry development for evergreen blueberry (Vaccinium darrowii).</title>
        <authorList>
            <person name="Yu J."/>
            <person name="Hulse-Kemp A.M."/>
            <person name="Babiker E."/>
            <person name="Staton M."/>
        </authorList>
    </citation>
    <scope>NUCLEOTIDE SEQUENCE [LARGE SCALE GENOMIC DNA]</scope>
    <source>
        <strain evidence="2">cv. NJ 8807/NJ 8810</strain>
        <tissue evidence="1">Young leaf</tissue>
    </source>
</reference>
<accession>A0ACB7X4Q5</accession>
<evidence type="ECO:0000313" key="1">
    <source>
        <dbReference type="EMBL" id="KAH7835763.1"/>
    </source>
</evidence>
<sequence>MFTLDSALLHLQKKTHESINNMLALVVKSGKFTLRYETVLKLLRKSEGKLIIIRTIARPLRKSEIEYYTMLSKLNRIAGAEEIDRNGDLAPSPVPVTPSSTAVAGSPFSTISILRLHGSLLHHRFCFLPRFYPNFKTPLLKPFLLKPSASTISSLFPERSLLFIFPLSQICYSCCSQFEFAGAIDVVAIHPVKLFCSRYETKGEGFKAIKMWNSATIRDHKLLVKFARFSERKGQSTHVDKGKRNVQDQNHPTKPRFAETSSQGGERQQKSLEYRVVEGRSYAQVLKGLENQDMQGKKLSIQNGTETNRAVEDQLSHAPMAAELQIGNSEEDTNHQVQDNGEIAQVKVLEKEIPPLHGPVVLDSQDSIRASQIDGINLFVQLKPSDQRRRLRRKIYDECMSHSESEFISDSLISRGQRQKIDLINGELQSTLMVGKTLGVDLEEDDVLNMKKMIETEAKESIIRQRSSSAG</sequence>
<dbReference type="Proteomes" id="UP000828048">
    <property type="component" value="Chromosome 2"/>
</dbReference>
<organism evidence="1 2">
    <name type="scientific">Vaccinium darrowii</name>
    <dbReference type="NCBI Taxonomy" id="229202"/>
    <lineage>
        <taxon>Eukaryota</taxon>
        <taxon>Viridiplantae</taxon>
        <taxon>Streptophyta</taxon>
        <taxon>Embryophyta</taxon>
        <taxon>Tracheophyta</taxon>
        <taxon>Spermatophyta</taxon>
        <taxon>Magnoliopsida</taxon>
        <taxon>eudicotyledons</taxon>
        <taxon>Gunneridae</taxon>
        <taxon>Pentapetalae</taxon>
        <taxon>asterids</taxon>
        <taxon>Ericales</taxon>
        <taxon>Ericaceae</taxon>
        <taxon>Vaccinioideae</taxon>
        <taxon>Vaccinieae</taxon>
        <taxon>Vaccinium</taxon>
    </lineage>
</organism>
<dbReference type="EMBL" id="CM037152">
    <property type="protein sequence ID" value="KAH7835763.1"/>
    <property type="molecule type" value="Genomic_DNA"/>
</dbReference>
<keyword evidence="2" id="KW-1185">Reference proteome</keyword>
<proteinExistence type="predicted"/>
<gene>
    <name evidence="1" type="ORF">Vadar_029616</name>
</gene>
<protein>
    <submittedName>
        <fullName evidence="1">Uncharacterized protein</fullName>
    </submittedName>
</protein>
<evidence type="ECO:0000313" key="2">
    <source>
        <dbReference type="Proteomes" id="UP000828048"/>
    </source>
</evidence>
<comment type="caution">
    <text evidence="1">The sequence shown here is derived from an EMBL/GenBank/DDBJ whole genome shotgun (WGS) entry which is preliminary data.</text>
</comment>
<name>A0ACB7X4Q5_9ERIC</name>